<organism evidence="1 2">
    <name type="scientific">Cyclocybe aegerita</name>
    <name type="common">Black poplar mushroom</name>
    <name type="synonym">Agrocybe aegerita</name>
    <dbReference type="NCBI Taxonomy" id="1973307"/>
    <lineage>
        <taxon>Eukaryota</taxon>
        <taxon>Fungi</taxon>
        <taxon>Dikarya</taxon>
        <taxon>Basidiomycota</taxon>
        <taxon>Agaricomycotina</taxon>
        <taxon>Agaricomycetes</taxon>
        <taxon>Agaricomycetidae</taxon>
        <taxon>Agaricales</taxon>
        <taxon>Agaricineae</taxon>
        <taxon>Bolbitiaceae</taxon>
        <taxon>Cyclocybe</taxon>
    </lineage>
</organism>
<dbReference type="OrthoDB" id="3191568at2759"/>
<dbReference type="Proteomes" id="UP000467700">
    <property type="component" value="Unassembled WGS sequence"/>
</dbReference>
<dbReference type="AlphaFoldDB" id="A0A8S0WNT5"/>
<accession>A0A8S0WNT5</accession>
<gene>
    <name evidence="1" type="ORF">AAE3_LOCUS9351</name>
</gene>
<keyword evidence="2" id="KW-1185">Reference proteome</keyword>
<dbReference type="EMBL" id="CACVBS010000057">
    <property type="protein sequence ID" value="CAA7266887.1"/>
    <property type="molecule type" value="Genomic_DNA"/>
</dbReference>
<evidence type="ECO:0000313" key="2">
    <source>
        <dbReference type="Proteomes" id="UP000467700"/>
    </source>
</evidence>
<name>A0A8S0WNT5_CYCAE</name>
<sequence>MMYGNNPYAQGGWFNPENPHSINAPSWSVPAIRQPSILGALPRIAGGENSQLTFRLAPIHPDIFNCSLIGPSGHTILTVSSEFTEMGAYTHFRKDGAILATIDWCQKPTVVIHGIVNKQPISQWLSLSADRK</sequence>
<proteinExistence type="predicted"/>
<comment type="caution">
    <text evidence="1">The sequence shown here is derived from an EMBL/GenBank/DDBJ whole genome shotgun (WGS) entry which is preliminary data.</text>
</comment>
<reference evidence="1 2" key="1">
    <citation type="submission" date="2020-01" db="EMBL/GenBank/DDBJ databases">
        <authorList>
            <person name="Gupta K D."/>
        </authorList>
    </citation>
    <scope>NUCLEOTIDE SEQUENCE [LARGE SCALE GENOMIC DNA]</scope>
</reference>
<protein>
    <submittedName>
        <fullName evidence="1">Uncharacterized protein</fullName>
    </submittedName>
</protein>
<evidence type="ECO:0000313" key="1">
    <source>
        <dbReference type="EMBL" id="CAA7266887.1"/>
    </source>
</evidence>